<dbReference type="InterPro" id="IPR009003">
    <property type="entry name" value="Peptidase_S1_PA"/>
</dbReference>
<dbReference type="Proteomes" id="UP000472272">
    <property type="component" value="Chromosome 10"/>
</dbReference>
<comment type="catalytic activity">
    <reaction evidence="1">
        <text>Preferential cleavage: Arg-|-Xaa, Lys-|-Xaa.</text>
        <dbReference type="EC" id="3.4.21.10"/>
    </reaction>
</comment>
<dbReference type="InterPro" id="IPR001314">
    <property type="entry name" value="Peptidase_S1A"/>
</dbReference>
<dbReference type="PRINTS" id="PR00722">
    <property type="entry name" value="CHYMOTRYPSIN"/>
</dbReference>
<dbReference type="GO" id="GO:0004252">
    <property type="term" value="F:serine-type endopeptidase activity"/>
    <property type="evidence" value="ECO:0007669"/>
    <property type="project" value="InterPro"/>
</dbReference>
<dbReference type="InterPro" id="IPR043504">
    <property type="entry name" value="Peptidase_S1_PA_chymotrypsin"/>
</dbReference>
<dbReference type="Ensembl" id="ENSPMRT00000023479.1">
    <property type="protein sequence ID" value="ENSPMRP00000022105.1"/>
    <property type="gene ID" value="ENSPMRG00000014380.1"/>
</dbReference>
<dbReference type="SUPFAM" id="SSF50494">
    <property type="entry name" value="Trypsin-like serine proteases"/>
    <property type="match status" value="1"/>
</dbReference>
<reference evidence="10" key="2">
    <citation type="submission" date="2025-08" db="UniProtKB">
        <authorList>
            <consortium name="Ensembl"/>
        </authorList>
    </citation>
    <scope>IDENTIFICATION</scope>
</reference>
<dbReference type="PANTHER" id="PTHR24252">
    <property type="entry name" value="ACROSIN-RELATED"/>
    <property type="match status" value="1"/>
</dbReference>
<evidence type="ECO:0000313" key="10">
    <source>
        <dbReference type="Ensembl" id="ENSPMRP00000022105.1"/>
    </source>
</evidence>
<feature type="domain" description="Peptidase S1" evidence="9">
    <location>
        <begin position="35"/>
        <end position="245"/>
    </location>
</feature>
<dbReference type="GO" id="GO:0007340">
    <property type="term" value="P:acrosome reaction"/>
    <property type="evidence" value="ECO:0007669"/>
    <property type="project" value="TreeGrafter"/>
</dbReference>
<dbReference type="EC" id="3.4.21.10" evidence="3"/>
<comment type="similarity">
    <text evidence="2">Belongs to the peptidase S1 family. Snake venom subfamily.</text>
</comment>
<keyword evidence="5" id="KW-0645">Protease</keyword>
<evidence type="ECO:0000259" key="9">
    <source>
        <dbReference type="PROSITE" id="PS50240"/>
    </source>
</evidence>
<keyword evidence="11" id="KW-1185">Reference proteome</keyword>
<accession>A0A670JD41</accession>
<evidence type="ECO:0000256" key="7">
    <source>
        <dbReference type="ARBA" id="ARBA00022825"/>
    </source>
</evidence>
<dbReference type="SMART" id="SM00020">
    <property type="entry name" value="Tryp_SPc"/>
    <property type="match status" value="1"/>
</dbReference>
<dbReference type="GO" id="GO:0035821">
    <property type="term" value="P:modulation of process of another organism"/>
    <property type="evidence" value="ECO:0007669"/>
    <property type="project" value="UniProtKB-ARBA"/>
</dbReference>
<dbReference type="PANTHER" id="PTHR24252:SF8">
    <property type="entry name" value="ACROSIN"/>
    <property type="match status" value="1"/>
</dbReference>
<evidence type="ECO:0000256" key="6">
    <source>
        <dbReference type="ARBA" id="ARBA00022801"/>
    </source>
</evidence>
<evidence type="ECO:0000313" key="11">
    <source>
        <dbReference type="Proteomes" id="UP000472272"/>
    </source>
</evidence>
<dbReference type="AlphaFoldDB" id="A0A670JD41"/>
<evidence type="ECO:0000256" key="3">
    <source>
        <dbReference type="ARBA" id="ARBA00012050"/>
    </source>
</evidence>
<evidence type="ECO:0000256" key="5">
    <source>
        <dbReference type="ARBA" id="ARBA00022670"/>
    </source>
</evidence>
<dbReference type="GeneTree" id="ENSGT00960000189403"/>
<organism evidence="10 11">
    <name type="scientific">Podarcis muralis</name>
    <name type="common">Wall lizard</name>
    <name type="synonym">Lacerta muralis</name>
    <dbReference type="NCBI Taxonomy" id="64176"/>
    <lineage>
        <taxon>Eukaryota</taxon>
        <taxon>Metazoa</taxon>
        <taxon>Chordata</taxon>
        <taxon>Craniata</taxon>
        <taxon>Vertebrata</taxon>
        <taxon>Euteleostomi</taxon>
        <taxon>Lepidosauria</taxon>
        <taxon>Squamata</taxon>
        <taxon>Bifurcata</taxon>
        <taxon>Unidentata</taxon>
        <taxon>Episquamata</taxon>
        <taxon>Laterata</taxon>
        <taxon>Lacertibaenia</taxon>
        <taxon>Lacertidae</taxon>
        <taxon>Podarcis</taxon>
    </lineage>
</organism>
<evidence type="ECO:0000256" key="4">
    <source>
        <dbReference type="ARBA" id="ARBA00017161"/>
    </source>
</evidence>
<dbReference type="InterPro" id="IPR001254">
    <property type="entry name" value="Trypsin_dom"/>
</dbReference>
<keyword evidence="8" id="KW-1015">Disulfide bond</keyword>
<dbReference type="GO" id="GO:0005576">
    <property type="term" value="C:extracellular region"/>
    <property type="evidence" value="ECO:0007669"/>
    <property type="project" value="UniProtKB-ARBA"/>
</dbReference>
<evidence type="ECO:0000256" key="2">
    <source>
        <dbReference type="ARBA" id="ARBA00009228"/>
    </source>
</evidence>
<keyword evidence="7" id="KW-0720">Serine protease</keyword>
<dbReference type="GO" id="GO:0006508">
    <property type="term" value="P:proteolysis"/>
    <property type="evidence" value="ECO:0007669"/>
    <property type="project" value="UniProtKB-KW"/>
</dbReference>
<sequence>SVMLQYSCVLLGACGRRPLAVSQRPMAGTHTLLRIVGGSNVLPGTWPWMVSFQVITRKGYVSFCGGSLISPRWVLSAAHLLSRGLQTWHPGRGHLMGAESHLLPSDGWLLSASQGVKTQSHPLRTMESEAQEKPCWIRTQGPDSLLQACPTGQSQLTDLGRSWICRETRPPEGVAWLSRSSSQEPFLSGLQGDSGGPLMCREQRSERYWLVGITSWGPSFCGQEKKPGVYTSTQFYLDWIRKTTKEDFSLPSHTPGIEMQ</sequence>
<name>A0A670JD41_PODMU</name>
<reference evidence="10 11" key="1">
    <citation type="journal article" date="2019" name="Proc. Natl. Acad. Sci. U.S.A.">
        <title>Regulatory changes in pterin and carotenoid genes underlie balanced color polymorphisms in the wall lizard.</title>
        <authorList>
            <person name="Andrade P."/>
            <person name="Pinho C."/>
            <person name="Perez I de Lanuza G."/>
            <person name="Afonso S."/>
            <person name="Brejcha J."/>
            <person name="Rubin C.J."/>
            <person name="Wallerman O."/>
            <person name="Pereira P."/>
            <person name="Sabatino S.J."/>
            <person name="Bellati A."/>
            <person name="Pellitteri-Rosa D."/>
            <person name="Bosakova Z."/>
            <person name="Bunikis I."/>
            <person name="Carretero M.A."/>
            <person name="Feiner N."/>
            <person name="Marsik P."/>
            <person name="Pauperio F."/>
            <person name="Salvi D."/>
            <person name="Soler L."/>
            <person name="While G.M."/>
            <person name="Uller T."/>
            <person name="Font E."/>
            <person name="Andersson L."/>
            <person name="Carneiro M."/>
        </authorList>
    </citation>
    <scope>NUCLEOTIDE SEQUENCE</scope>
</reference>
<keyword evidence="6" id="KW-0378">Hydrolase</keyword>
<dbReference type="Gene3D" id="2.40.10.10">
    <property type="entry name" value="Trypsin-like serine proteases"/>
    <property type="match status" value="2"/>
</dbReference>
<protein>
    <recommendedName>
        <fullName evidence="4">Acrosin</fullName>
        <ecNumber evidence="3">3.4.21.10</ecNumber>
    </recommendedName>
</protein>
<evidence type="ECO:0000256" key="1">
    <source>
        <dbReference type="ARBA" id="ARBA00001656"/>
    </source>
</evidence>
<proteinExistence type="inferred from homology"/>
<dbReference type="PROSITE" id="PS50240">
    <property type="entry name" value="TRYPSIN_DOM"/>
    <property type="match status" value="1"/>
</dbReference>
<reference evidence="10" key="3">
    <citation type="submission" date="2025-09" db="UniProtKB">
        <authorList>
            <consortium name="Ensembl"/>
        </authorList>
    </citation>
    <scope>IDENTIFICATION</scope>
</reference>
<evidence type="ECO:0000256" key="8">
    <source>
        <dbReference type="ARBA" id="ARBA00023157"/>
    </source>
</evidence>
<dbReference type="Pfam" id="PF00089">
    <property type="entry name" value="Trypsin"/>
    <property type="match status" value="1"/>
</dbReference>
<dbReference type="PROSITE" id="PS00135">
    <property type="entry name" value="TRYPSIN_SER"/>
    <property type="match status" value="1"/>
</dbReference>
<dbReference type="InterPro" id="IPR033116">
    <property type="entry name" value="TRYPSIN_SER"/>
</dbReference>